<feature type="chain" id="PRO_5009192203" evidence="1">
    <location>
        <begin position="22"/>
        <end position="176"/>
    </location>
</feature>
<organism evidence="2 3">
    <name type="scientific">Fragilariopsis cylindrus CCMP1102</name>
    <dbReference type="NCBI Taxonomy" id="635003"/>
    <lineage>
        <taxon>Eukaryota</taxon>
        <taxon>Sar</taxon>
        <taxon>Stramenopiles</taxon>
        <taxon>Ochrophyta</taxon>
        <taxon>Bacillariophyta</taxon>
        <taxon>Bacillariophyceae</taxon>
        <taxon>Bacillariophycidae</taxon>
        <taxon>Bacillariales</taxon>
        <taxon>Bacillariaceae</taxon>
        <taxon>Fragilariopsis</taxon>
    </lineage>
</organism>
<keyword evidence="1" id="KW-0732">Signal</keyword>
<protein>
    <submittedName>
        <fullName evidence="2">Uncharacterized protein</fullName>
    </submittedName>
</protein>
<evidence type="ECO:0000313" key="3">
    <source>
        <dbReference type="Proteomes" id="UP000095751"/>
    </source>
</evidence>
<dbReference type="AlphaFoldDB" id="A0A1E7ESN7"/>
<evidence type="ECO:0000313" key="2">
    <source>
        <dbReference type="EMBL" id="OEU08573.1"/>
    </source>
</evidence>
<evidence type="ECO:0000256" key="1">
    <source>
        <dbReference type="SAM" id="SignalP"/>
    </source>
</evidence>
<accession>A0A1E7ESN7</accession>
<dbReference type="EMBL" id="KV784379">
    <property type="protein sequence ID" value="OEU08573.1"/>
    <property type="molecule type" value="Genomic_DNA"/>
</dbReference>
<name>A0A1E7ESN7_9STRA</name>
<sequence length="176" mass="19265">MNFTNSILTIISMSSFSTASASTSALRGDMHRVLQDGECNNSNAPTSDSPVSDKLNSAISGYGLIFRDRFDAQVPCSWTKDSHCIDDDNRWNCNDQGDCGVAASYLHADIITPNQAYFLDGVVDNWSMNGGNLKGFAYYPTDANSVDHRNWRETSGIPGQVHSTLTYKISTKILGH</sequence>
<feature type="signal peptide" evidence="1">
    <location>
        <begin position="1"/>
        <end position="21"/>
    </location>
</feature>
<dbReference type="InParanoid" id="A0A1E7ESN7"/>
<dbReference type="Proteomes" id="UP000095751">
    <property type="component" value="Unassembled WGS sequence"/>
</dbReference>
<gene>
    <name evidence="2" type="ORF">FRACYDRAFT_249465</name>
</gene>
<reference evidence="2 3" key="1">
    <citation type="submission" date="2016-09" db="EMBL/GenBank/DDBJ databases">
        <title>Extensive genetic diversity and differential bi-allelic expression allows diatom success in the polar Southern Ocean.</title>
        <authorList>
            <consortium name="DOE Joint Genome Institute"/>
            <person name="Mock T."/>
            <person name="Otillar R.P."/>
            <person name="Strauss J."/>
            <person name="Dupont C."/>
            <person name="Frickenhaus S."/>
            <person name="Maumus F."/>
            <person name="Mcmullan M."/>
            <person name="Sanges R."/>
            <person name="Schmutz J."/>
            <person name="Toseland A."/>
            <person name="Valas R."/>
            <person name="Veluchamy A."/>
            <person name="Ward B.J."/>
            <person name="Allen A."/>
            <person name="Barry K."/>
            <person name="Falciatore A."/>
            <person name="Ferrante M."/>
            <person name="Fortunato A.E."/>
            <person name="Gloeckner G."/>
            <person name="Gruber A."/>
            <person name="Hipkin R."/>
            <person name="Janech M."/>
            <person name="Kroth P."/>
            <person name="Leese F."/>
            <person name="Lindquist E."/>
            <person name="Lyon B.R."/>
            <person name="Martin J."/>
            <person name="Mayer C."/>
            <person name="Parker M."/>
            <person name="Quesneville H."/>
            <person name="Raymond J."/>
            <person name="Uhlig C."/>
            <person name="Valentin K.U."/>
            <person name="Worden A.Z."/>
            <person name="Armbrust E.V."/>
            <person name="Bowler C."/>
            <person name="Green B."/>
            <person name="Moulton V."/>
            <person name="Van Oosterhout C."/>
            <person name="Grigoriev I."/>
        </authorList>
    </citation>
    <scope>NUCLEOTIDE SEQUENCE [LARGE SCALE GENOMIC DNA]</scope>
    <source>
        <strain evidence="2 3">CCMP1102</strain>
    </source>
</reference>
<keyword evidence="3" id="KW-1185">Reference proteome</keyword>
<dbReference type="KEGG" id="fcy:FRACYDRAFT_249465"/>
<proteinExistence type="predicted"/>